<dbReference type="InterPro" id="IPR013046">
    <property type="entry name" value="GpV/Gp45"/>
</dbReference>
<dbReference type="RefSeq" id="WP_150728771.1">
    <property type="nucleotide sequence ID" value="NZ_CABPSX010000010.1"/>
</dbReference>
<dbReference type="PIRSF" id="PIRSF012337">
    <property type="entry name" value="gp45"/>
    <property type="match status" value="1"/>
</dbReference>
<dbReference type="InterPro" id="IPR053861">
    <property type="entry name" value="Phage_Mu_Gp45_N"/>
</dbReference>
<protein>
    <submittedName>
        <fullName evidence="3">Baseplate assembly protein</fullName>
    </submittedName>
</protein>
<dbReference type="Pfam" id="PF06890">
    <property type="entry name" value="Phage_Mu_Gp45"/>
    <property type="match status" value="1"/>
</dbReference>
<sequence length="209" mass="22141">MTQSIDDDLPRRLMHRVITACARVFISTTNDSKGVQTSQVVLSSTEVRDNTPRIAEFGFSSNPPEGSDAVAVFLAGDRTKGIVIGTCHQPSRPSGLAPGETILHSQDGKSVYLTAAGGIVIDAKGQPVTVNNASDVTWNCTGKFKIVAPGGVEIDAPLVRSSGDMQDNFGSNPHTLADMREITNEHTHPVKGVQSGSSTVTTDEPNQQQ</sequence>
<accession>A0A5E5P987</accession>
<proteinExistence type="predicted"/>
<reference evidence="3 4" key="1">
    <citation type="submission" date="2019-08" db="EMBL/GenBank/DDBJ databases">
        <authorList>
            <person name="Peeters C."/>
        </authorList>
    </citation>
    <scope>NUCLEOTIDE SEQUENCE [LARGE SCALE GENOMIC DNA]</scope>
    <source>
        <strain evidence="3 4">LMG 18089</strain>
    </source>
</reference>
<evidence type="ECO:0000313" key="3">
    <source>
        <dbReference type="EMBL" id="VVG73171.1"/>
    </source>
</evidence>
<feature type="compositionally biased region" description="Basic and acidic residues" evidence="1">
    <location>
        <begin position="177"/>
        <end position="188"/>
    </location>
</feature>
<dbReference type="OrthoDB" id="9802994at2"/>
<dbReference type="Proteomes" id="UP000364291">
    <property type="component" value="Unassembled WGS sequence"/>
</dbReference>
<gene>
    <name evidence="3" type="ORF">PAP18089_04174</name>
</gene>
<dbReference type="NCBIfam" id="TIGR01644">
    <property type="entry name" value="phage_P2_V"/>
    <property type="match status" value="1"/>
</dbReference>
<name>A0A5E5P987_9BURK</name>
<evidence type="ECO:0000256" key="1">
    <source>
        <dbReference type="SAM" id="MobiDB-lite"/>
    </source>
</evidence>
<feature type="compositionally biased region" description="Polar residues" evidence="1">
    <location>
        <begin position="194"/>
        <end position="209"/>
    </location>
</feature>
<dbReference type="AlphaFoldDB" id="A0A5E5P987"/>
<feature type="domain" description="Bacteriophage Mu Gp45 N-terminal" evidence="2">
    <location>
        <begin position="23"/>
        <end position="89"/>
    </location>
</feature>
<dbReference type="EMBL" id="CABPSX010000010">
    <property type="protein sequence ID" value="VVG73171.1"/>
    <property type="molecule type" value="Genomic_DNA"/>
</dbReference>
<dbReference type="InterPro" id="IPR014462">
    <property type="entry name" value="Phage_Mu_Gp45"/>
</dbReference>
<feature type="region of interest" description="Disordered" evidence="1">
    <location>
        <begin position="170"/>
        <end position="209"/>
    </location>
</feature>
<evidence type="ECO:0000313" key="4">
    <source>
        <dbReference type="Proteomes" id="UP000364291"/>
    </source>
</evidence>
<organism evidence="3 4">
    <name type="scientific">Pandoraea apista</name>
    <dbReference type="NCBI Taxonomy" id="93218"/>
    <lineage>
        <taxon>Bacteria</taxon>
        <taxon>Pseudomonadati</taxon>
        <taxon>Pseudomonadota</taxon>
        <taxon>Betaproteobacteria</taxon>
        <taxon>Burkholderiales</taxon>
        <taxon>Burkholderiaceae</taxon>
        <taxon>Pandoraea</taxon>
    </lineage>
</organism>
<evidence type="ECO:0000259" key="2">
    <source>
        <dbReference type="Pfam" id="PF06890"/>
    </source>
</evidence>